<feature type="non-terminal residue" evidence="7">
    <location>
        <position position="1"/>
    </location>
</feature>
<keyword evidence="8" id="KW-1185">Reference proteome</keyword>
<name>A0ABQ8B8N4_BRANA</name>
<feature type="transmembrane region" description="Helical" evidence="6">
    <location>
        <begin position="555"/>
        <end position="575"/>
    </location>
</feature>
<evidence type="ECO:0008006" key="9">
    <source>
        <dbReference type="Google" id="ProtNLM"/>
    </source>
</evidence>
<keyword evidence="2" id="KW-0645">Protease</keyword>
<proteinExistence type="inferred from homology"/>
<dbReference type="SUPFAM" id="SSF53474">
    <property type="entry name" value="alpha/beta-Hydrolases"/>
    <property type="match status" value="1"/>
</dbReference>
<dbReference type="InterPro" id="IPR008758">
    <property type="entry name" value="Peptidase_S28"/>
</dbReference>
<feature type="transmembrane region" description="Helical" evidence="6">
    <location>
        <begin position="25"/>
        <end position="46"/>
    </location>
</feature>
<evidence type="ECO:0000256" key="4">
    <source>
        <dbReference type="ARBA" id="ARBA00022801"/>
    </source>
</evidence>
<accession>A0ABQ8B8N4</accession>
<keyword evidence="6" id="KW-0812">Transmembrane</keyword>
<evidence type="ECO:0000256" key="3">
    <source>
        <dbReference type="ARBA" id="ARBA00022729"/>
    </source>
</evidence>
<evidence type="ECO:0000313" key="7">
    <source>
        <dbReference type="EMBL" id="KAH0901145.1"/>
    </source>
</evidence>
<dbReference type="Gene3D" id="1.20.120.980">
    <property type="entry name" value="Serine carboxypeptidase S28, SKS domain"/>
    <property type="match status" value="1"/>
</dbReference>
<keyword evidence="6" id="KW-1133">Transmembrane helix</keyword>
<gene>
    <name evidence="7" type="ORF">HID58_040648</name>
</gene>
<dbReference type="Gene3D" id="3.40.50.1820">
    <property type="entry name" value="alpha/beta hydrolase"/>
    <property type="match status" value="1"/>
</dbReference>
<dbReference type="Proteomes" id="UP000824890">
    <property type="component" value="Unassembled WGS sequence"/>
</dbReference>
<dbReference type="EMBL" id="JAGKQM010000011">
    <property type="protein sequence ID" value="KAH0901145.1"/>
    <property type="molecule type" value="Genomic_DNA"/>
</dbReference>
<evidence type="ECO:0000313" key="8">
    <source>
        <dbReference type="Proteomes" id="UP000824890"/>
    </source>
</evidence>
<dbReference type="InterPro" id="IPR029058">
    <property type="entry name" value="AB_hydrolase_fold"/>
</dbReference>
<keyword evidence="6" id="KW-0472">Membrane</keyword>
<dbReference type="Pfam" id="PF06364">
    <property type="entry name" value="DUF1068"/>
    <property type="match status" value="1"/>
</dbReference>
<keyword evidence="5" id="KW-0325">Glycoprotein</keyword>
<evidence type="ECO:0000256" key="5">
    <source>
        <dbReference type="ARBA" id="ARBA00023180"/>
    </source>
</evidence>
<dbReference type="Pfam" id="PF05577">
    <property type="entry name" value="Peptidase_S28"/>
    <property type="match status" value="1"/>
</dbReference>
<evidence type="ECO:0000256" key="6">
    <source>
        <dbReference type="SAM" id="Phobius"/>
    </source>
</evidence>
<comment type="similarity">
    <text evidence="1">Belongs to the peptidase S28 family.</text>
</comment>
<organism evidence="7 8">
    <name type="scientific">Brassica napus</name>
    <name type="common">Rape</name>
    <dbReference type="NCBI Taxonomy" id="3708"/>
    <lineage>
        <taxon>Eukaryota</taxon>
        <taxon>Viridiplantae</taxon>
        <taxon>Streptophyta</taxon>
        <taxon>Embryophyta</taxon>
        <taxon>Tracheophyta</taxon>
        <taxon>Spermatophyta</taxon>
        <taxon>Magnoliopsida</taxon>
        <taxon>eudicotyledons</taxon>
        <taxon>Gunneridae</taxon>
        <taxon>Pentapetalae</taxon>
        <taxon>rosids</taxon>
        <taxon>malvids</taxon>
        <taxon>Brassicales</taxon>
        <taxon>Brassicaceae</taxon>
        <taxon>Brassiceae</taxon>
        <taxon>Brassica</taxon>
    </lineage>
</organism>
<sequence>SVGSSCTFSVLQRERERERGRDMERMSTCLCLAFLLFSFVADAMYIPRRSHHLLSWRQNRKTSKSNTELPSHFETRYFPQNLDHFSFQPESYQVFHQKYLINSHFWRKGGPIFVYTGNEGDIEWFASNTGFMLDIAPKFQAILVFIEHRFYGESKPHKLANTLGFLNSQQALADYAILIRSLKHNLTSEASPVIVFGGSYGGMLAAWFRLKYPHIAIGALASSAPILNFDNIVPSSSFYDTVSQDFKNVSANCFEVIKRSWGEMEVFSTIKDGLQELSKMFRTCKTLHSVDSVSGWLETAFIETAMVNYPTPANFMAPLPAYPVEQMCKIMDELPLDASNLERAFAAASLYYSYSGSESCFDMENHTDSHGLNGWGWQACTEMVMPMSCSNHTMFRPFESDDEKANQEYCLREYGVKPRPHWITAEFGGQRIEMVLKRFGSNIIFSNGLQDPWSGGGVLKNISSSIIALVTRKGAHHTDLRAATKDDPEWLKQQRRQEVAIIEKWISEYYNDLEQEEQAKKVKEFKRSNRKFVQRALSFFFLLMARRSGDCMRCLVIFAVVSALVVCGPALYWRFNKGFVGSTRKSSVCPPCVCDCPPPVSLLEIAPGLANLTVTDCGGDDPELKQEMEKQFVDLLTEELKLQEAVADEHSRHMNVTLLEAKRVASQYQKEAEKCNAATEICESARERAEALLIKERKITALWEKRARQSGWEGE</sequence>
<keyword evidence="4" id="KW-0378">Hydrolase</keyword>
<dbReference type="PANTHER" id="PTHR11010">
    <property type="entry name" value="PROTEASE S28 PRO-X CARBOXYPEPTIDASE-RELATED"/>
    <property type="match status" value="1"/>
</dbReference>
<evidence type="ECO:0000256" key="2">
    <source>
        <dbReference type="ARBA" id="ARBA00022670"/>
    </source>
</evidence>
<evidence type="ECO:0000256" key="1">
    <source>
        <dbReference type="ARBA" id="ARBA00011079"/>
    </source>
</evidence>
<dbReference type="InterPro" id="IPR010471">
    <property type="entry name" value="DUF1068"/>
</dbReference>
<dbReference type="InterPro" id="IPR042269">
    <property type="entry name" value="Ser_carbopepase_S28_SKS"/>
</dbReference>
<keyword evidence="3" id="KW-0732">Signal</keyword>
<reference evidence="7 8" key="1">
    <citation type="submission" date="2021-05" db="EMBL/GenBank/DDBJ databases">
        <title>Genome Assembly of Synthetic Allotetraploid Brassica napus Reveals Homoeologous Exchanges between Subgenomes.</title>
        <authorList>
            <person name="Davis J.T."/>
        </authorList>
    </citation>
    <scope>NUCLEOTIDE SEQUENCE [LARGE SCALE GENOMIC DNA]</scope>
    <source>
        <strain evidence="8">cv. Da-Ae</strain>
        <tissue evidence="7">Seedling</tissue>
    </source>
</reference>
<dbReference type="PANTHER" id="PTHR11010:SF31">
    <property type="entry name" value="ALPHA_BETA-HYDROLASES SUPERFAMILY PROTEIN"/>
    <property type="match status" value="1"/>
</dbReference>
<protein>
    <recommendedName>
        <fullName evidence="9">Lysosomal Pro-X carboxypeptidase</fullName>
    </recommendedName>
</protein>
<comment type="caution">
    <text evidence="7">The sequence shown here is derived from an EMBL/GenBank/DDBJ whole genome shotgun (WGS) entry which is preliminary data.</text>
</comment>